<comment type="similarity">
    <text evidence="11 13">In the C-terminal section; belongs to the helicase family. RecG subfamily.</text>
</comment>
<dbReference type="PROSITE" id="PS51192">
    <property type="entry name" value="HELICASE_ATP_BIND_1"/>
    <property type="match status" value="1"/>
</dbReference>
<dbReference type="InterPro" id="IPR027417">
    <property type="entry name" value="P-loop_NTPase"/>
</dbReference>
<keyword evidence="9 13" id="KW-0234">DNA repair</keyword>
<keyword evidence="4 13" id="KW-0227">DNA damage</keyword>
<dbReference type="Gene3D" id="3.30.2060.10">
    <property type="entry name" value="Penicillin-binding protein 1b domain"/>
    <property type="match status" value="1"/>
</dbReference>
<dbReference type="PROSITE" id="PS51194">
    <property type="entry name" value="HELICASE_CTER"/>
    <property type="match status" value="1"/>
</dbReference>
<dbReference type="PANTHER" id="PTHR47964:SF1">
    <property type="entry name" value="ATP-DEPENDENT DNA HELICASE HOMOLOG RECG, CHLOROPLASTIC"/>
    <property type="match status" value="1"/>
</dbReference>
<name>B9KYW6_THERP</name>
<dbReference type="InterPro" id="IPR001650">
    <property type="entry name" value="Helicase_C-like"/>
</dbReference>
<comment type="similarity">
    <text evidence="10 13">In the N-terminal section; belongs to the UvrB family.</text>
</comment>
<dbReference type="InterPro" id="IPR005118">
    <property type="entry name" value="TRCF_C"/>
</dbReference>
<dbReference type="HAMAP" id="MF_00969">
    <property type="entry name" value="TRCF"/>
    <property type="match status" value="1"/>
</dbReference>
<dbReference type="Proteomes" id="UP000000447">
    <property type="component" value="Chromosome"/>
</dbReference>
<evidence type="ECO:0000256" key="4">
    <source>
        <dbReference type="ARBA" id="ARBA00022763"/>
    </source>
</evidence>
<dbReference type="InterPro" id="IPR037235">
    <property type="entry name" value="TRCF-like_C_D7"/>
</dbReference>
<dbReference type="HOGENOM" id="CLU_005122_1_3_0"/>
<evidence type="ECO:0000256" key="5">
    <source>
        <dbReference type="ARBA" id="ARBA00022801"/>
    </source>
</evidence>
<dbReference type="PANTHER" id="PTHR47964">
    <property type="entry name" value="ATP-DEPENDENT DNA HELICASE HOMOLOG RECG, CHLOROPLASTIC"/>
    <property type="match status" value="1"/>
</dbReference>
<keyword evidence="2 13" id="KW-0963">Cytoplasm</keyword>
<dbReference type="InterPro" id="IPR041471">
    <property type="entry name" value="UvrB_inter"/>
</dbReference>
<dbReference type="SMART" id="SM01058">
    <property type="entry name" value="CarD_TRCF"/>
    <property type="match status" value="1"/>
</dbReference>
<evidence type="ECO:0000259" key="15">
    <source>
        <dbReference type="PROSITE" id="PS51194"/>
    </source>
</evidence>
<evidence type="ECO:0000313" key="16">
    <source>
        <dbReference type="EMBL" id="ACM06248.1"/>
    </source>
</evidence>
<keyword evidence="6" id="KW-0347">Helicase</keyword>
<dbReference type="Pfam" id="PF00270">
    <property type="entry name" value="DEAD"/>
    <property type="match status" value="1"/>
</dbReference>
<proteinExistence type="inferred from homology"/>
<dbReference type="SMART" id="SM00982">
    <property type="entry name" value="TRCF"/>
    <property type="match status" value="1"/>
</dbReference>
<evidence type="ECO:0000256" key="8">
    <source>
        <dbReference type="ARBA" id="ARBA00023125"/>
    </source>
</evidence>
<dbReference type="FunFam" id="3.40.50.300:FF:000546">
    <property type="entry name" value="Transcription-repair-coupling factor"/>
    <property type="match status" value="1"/>
</dbReference>
<gene>
    <name evidence="13 16" type="primary">mfd</name>
    <name evidence="16" type="ordered locus">trd_0670</name>
</gene>
<dbReference type="Gene3D" id="3.40.50.11180">
    <property type="match status" value="1"/>
</dbReference>
<dbReference type="Pfam" id="PF02559">
    <property type="entry name" value="CarD_TRCF_RID"/>
    <property type="match status" value="1"/>
</dbReference>
<evidence type="ECO:0000256" key="2">
    <source>
        <dbReference type="ARBA" id="ARBA00022490"/>
    </source>
</evidence>
<keyword evidence="17" id="KW-1185">Reference proteome</keyword>
<keyword evidence="7 13" id="KW-0067">ATP-binding</keyword>
<sequence>MYPTIIGEMTIERLTNALVGSRTIRTVASRLASGQSLVAEELPVAARPAVLAALARILDRPLLVIVPRQAHADELADAVGQLLGEIPVEVWQAPETLPYDVFAQDRASAVERSWFLQRMTEPSPGLFIAPARGLLQLLPPNESLRGCPLTLRVGQKMALQTVLDYLVDSGYAPVPLVQQPGSFSRRGGIVDVWPPGNDLAVRIEFFGDEIDSIRRFEPTTQRSVDRLHSIMLLPLSEAPLPQLQAAATKLRRLDTSSLRPEVREEWERLCQQIERGELVPLPELALPFVFPEASSLLDRFPRSFPVVVVDPGAVRLTIDQLTQQAEELRETSELSGELPRGLPRPYHPDDRIWTSLRVHPILWLGTVEQGDSANGDIPSDLGFTTDIPAIAGRLDTLPAVLAPFLAEDYAVTLVTEQADRLAHLLSESSQYAEAASIAASTIARGRLPGGWKHREARLLLLTDRELFGLRRLPRPRGRRRFEVTSDLLSRLVPGAYVVHVDHGIARYGGLVHLTINGVHREYLLLEYAENDRLYLPVDQLDRITLYESLDGEPKLTRLGSPEWSRVKRRVREAVRELAFELLQLYAAREAAPGIAFGPDTQWDRELEESFPYEETPDQWRAIQEVKADMERPRPMDRLLCGDVGFGKTEVALRAAFKAVNNGYQVAILVPTTVLALQHYNTFRERLASYPVRIEMLSRLRSKREQRAIIEGLRAGTVDIVIGTHRLLQRDVAFKRLGLVIIDEEHRFGVAHKEHFKRLRTNVDVLTMTATPIPRTLYLALSGVRDLSVIATPPVDRTPVRTFVTPARDSVIREAILREIARGGQVYVVHNRVHSILDFAQRLRGLVPEARFAVAHGQMPEQELERIIVDFIERKYDVLICTAIIESGVDIPSVNTIIIDQAQQLGLTQLYQLRGRVGRSHQRAYAYLLYDDRRPLSAEARARLEAIQEATELGAGLQIALRDLEIRGAGNILGPEQSGHIAAVGLELYTQLLARAVQELREGRPIDEAPSVTIDLPIEATIPSEYCGDEAIRMRLYQRFAEIRTDEQLEDLVSEIRDRFGPLPDPVQRLVDLAQLRLWANRLGLASLIERDGELFIRPVVGTRLDQEELRRQVGSGVYVTPHQIRLVIARLEVPLWEAVTTVLRAIEHRRATVLLISPHAALTTT</sequence>
<feature type="domain" description="Helicase ATP-binding" evidence="14">
    <location>
        <begin position="628"/>
        <end position="789"/>
    </location>
</feature>
<evidence type="ECO:0000256" key="9">
    <source>
        <dbReference type="ARBA" id="ARBA00023204"/>
    </source>
</evidence>
<dbReference type="CDD" id="cd17991">
    <property type="entry name" value="DEXHc_TRCF"/>
    <property type="match status" value="1"/>
</dbReference>
<dbReference type="Pfam" id="PF17757">
    <property type="entry name" value="UvrB_inter"/>
    <property type="match status" value="1"/>
</dbReference>
<dbReference type="GO" id="GO:0003684">
    <property type="term" value="F:damaged DNA binding"/>
    <property type="evidence" value="ECO:0007669"/>
    <property type="project" value="InterPro"/>
</dbReference>
<dbReference type="EC" id="3.6.4.-" evidence="13"/>
<dbReference type="EMBL" id="CP001275">
    <property type="protein sequence ID" value="ACM06248.1"/>
    <property type="molecule type" value="Genomic_DNA"/>
</dbReference>
<dbReference type="InterPro" id="IPR011545">
    <property type="entry name" value="DEAD/DEAH_box_helicase_dom"/>
</dbReference>
<dbReference type="InterPro" id="IPR003711">
    <property type="entry name" value="CarD-like/TRCF_RID"/>
</dbReference>
<evidence type="ECO:0000256" key="11">
    <source>
        <dbReference type="ARBA" id="ARBA00061399"/>
    </source>
</evidence>
<dbReference type="InterPro" id="IPR014001">
    <property type="entry name" value="Helicase_ATP-bd"/>
</dbReference>
<dbReference type="AlphaFoldDB" id="B9KYW6"/>
<comment type="subcellular location">
    <subcellularLocation>
        <location evidence="1 13">Cytoplasm</location>
    </subcellularLocation>
</comment>
<dbReference type="NCBIfam" id="TIGR00580">
    <property type="entry name" value="mfd"/>
    <property type="match status" value="1"/>
</dbReference>
<dbReference type="GO" id="GO:0005737">
    <property type="term" value="C:cytoplasm"/>
    <property type="evidence" value="ECO:0007669"/>
    <property type="project" value="UniProtKB-SubCell"/>
</dbReference>
<evidence type="ECO:0000256" key="12">
    <source>
        <dbReference type="ARBA" id="ARBA00070128"/>
    </source>
</evidence>
<evidence type="ECO:0000256" key="3">
    <source>
        <dbReference type="ARBA" id="ARBA00022741"/>
    </source>
</evidence>
<dbReference type="GO" id="GO:0006355">
    <property type="term" value="P:regulation of DNA-templated transcription"/>
    <property type="evidence" value="ECO:0007669"/>
    <property type="project" value="UniProtKB-UniRule"/>
</dbReference>
<dbReference type="SUPFAM" id="SSF52540">
    <property type="entry name" value="P-loop containing nucleoside triphosphate hydrolases"/>
    <property type="match status" value="3"/>
</dbReference>
<dbReference type="Pfam" id="PF00271">
    <property type="entry name" value="Helicase_C"/>
    <property type="match status" value="1"/>
</dbReference>
<evidence type="ECO:0000256" key="1">
    <source>
        <dbReference type="ARBA" id="ARBA00004496"/>
    </source>
</evidence>
<keyword evidence="3 13" id="KW-0547">Nucleotide-binding</keyword>
<keyword evidence="5 13" id="KW-0378">Hydrolase</keyword>
<dbReference type="SMART" id="SM00490">
    <property type="entry name" value="HELICc"/>
    <property type="match status" value="1"/>
</dbReference>
<evidence type="ECO:0000256" key="6">
    <source>
        <dbReference type="ARBA" id="ARBA00022806"/>
    </source>
</evidence>
<dbReference type="Gene3D" id="2.40.10.170">
    <property type="match status" value="1"/>
</dbReference>
<evidence type="ECO:0000313" key="17">
    <source>
        <dbReference type="Proteomes" id="UP000000447"/>
    </source>
</evidence>
<dbReference type="InterPro" id="IPR036101">
    <property type="entry name" value="CarD-like/TRCF_RID_sf"/>
</dbReference>
<dbReference type="SUPFAM" id="SSF141259">
    <property type="entry name" value="CarD-like"/>
    <property type="match status" value="1"/>
</dbReference>
<dbReference type="Pfam" id="PF03461">
    <property type="entry name" value="TRCF"/>
    <property type="match status" value="1"/>
</dbReference>
<protein>
    <recommendedName>
        <fullName evidence="12 13">Transcription-repair-coupling factor</fullName>
        <shortName evidence="13">TRCF</shortName>
        <ecNumber evidence="13">3.6.4.-</ecNumber>
    </recommendedName>
</protein>
<dbReference type="GO" id="GO:0016787">
    <property type="term" value="F:hydrolase activity"/>
    <property type="evidence" value="ECO:0007669"/>
    <property type="project" value="UniProtKB-KW"/>
</dbReference>
<reference evidence="16 17" key="1">
    <citation type="journal article" date="2009" name="PLoS ONE">
        <title>Complete genome sequence of the aerobic CO-oxidizing thermophile Thermomicrobium roseum.</title>
        <authorList>
            <person name="Wu D."/>
            <person name="Raymond J."/>
            <person name="Wu M."/>
            <person name="Chatterji S."/>
            <person name="Ren Q."/>
            <person name="Graham J.E."/>
            <person name="Bryant D.A."/>
            <person name="Robb F."/>
            <person name="Colman A."/>
            <person name="Tallon L.J."/>
            <person name="Badger J.H."/>
            <person name="Madupu R."/>
            <person name="Ward N.L."/>
            <person name="Eisen J.A."/>
        </authorList>
    </citation>
    <scope>NUCLEOTIDE SEQUENCE [LARGE SCALE GENOMIC DNA]</scope>
    <source>
        <strain evidence="17">ATCC 27502 / DSM 5159 / P-2</strain>
    </source>
</reference>
<dbReference type="SMART" id="SM00487">
    <property type="entry name" value="DEXDc"/>
    <property type="match status" value="1"/>
</dbReference>
<evidence type="ECO:0000256" key="7">
    <source>
        <dbReference type="ARBA" id="ARBA00022840"/>
    </source>
</evidence>
<evidence type="ECO:0000256" key="10">
    <source>
        <dbReference type="ARBA" id="ARBA00061104"/>
    </source>
</evidence>
<dbReference type="Gene3D" id="3.90.1150.50">
    <property type="entry name" value="Transcription-repair-coupling factor, D7 domain"/>
    <property type="match status" value="1"/>
</dbReference>
<dbReference type="Gene3D" id="3.40.50.300">
    <property type="entry name" value="P-loop containing nucleotide triphosphate hydrolases"/>
    <property type="match status" value="2"/>
</dbReference>
<evidence type="ECO:0000256" key="13">
    <source>
        <dbReference type="HAMAP-Rule" id="MF_00969"/>
    </source>
</evidence>
<comment type="function">
    <text evidence="13">Couples transcription and DNA repair by recognizing RNA polymerase (RNAP) stalled at DNA lesions. Mediates ATP-dependent release of RNAP and its truncated transcript from the DNA, and recruitment of nucleotide excision repair machinery to the damaged site.</text>
</comment>
<feature type="domain" description="Helicase C-terminal" evidence="15">
    <location>
        <begin position="810"/>
        <end position="964"/>
    </location>
</feature>
<accession>B9KYW6</accession>
<dbReference type="STRING" id="309801.trd_0670"/>
<dbReference type="InterPro" id="IPR047112">
    <property type="entry name" value="RecG/Mfd"/>
</dbReference>
<dbReference type="GO" id="GO:0005524">
    <property type="term" value="F:ATP binding"/>
    <property type="evidence" value="ECO:0007669"/>
    <property type="project" value="UniProtKB-UniRule"/>
</dbReference>
<dbReference type="InterPro" id="IPR004576">
    <property type="entry name" value="Mfd"/>
</dbReference>
<organism evidence="16 17">
    <name type="scientific">Thermomicrobium roseum (strain ATCC 27502 / DSM 5159 / P-2)</name>
    <dbReference type="NCBI Taxonomy" id="309801"/>
    <lineage>
        <taxon>Bacteria</taxon>
        <taxon>Pseudomonadati</taxon>
        <taxon>Thermomicrobiota</taxon>
        <taxon>Thermomicrobia</taxon>
        <taxon>Thermomicrobiales</taxon>
        <taxon>Thermomicrobiaceae</taxon>
        <taxon>Thermomicrobium</taxon>
    </lineage>
</organism>
<dbReference type="KEGG" id="tro:trd_0670"/>
<dbReference type="GO" id="GO:0000716">
    <property type="term" value="P:transcription-coupled nucleotide-excision repair, DNA damage recognition"/>
    <property type="evidence" value="ECO:0007669"/>
    <property type="project" value="UniProtKB-UniRule"/>
</dbReference>
<dbReference type="GO" id="GO:0003678">
    <property type="term" value="F:DNA helicase activity"/>
    <property type="evidence" value="ECO:0007669"/>
    <property type="project" value="TreeGrafter"/>
</dbReference>
<dbReference type="eggNOG" id="COG1197">
    <property type="taxonomic scope" value="Bacteria"/>
</dbReference>
<dbReference type="SUPFAM" id="SSF143517">
    <property type="entry name" value="TRCF domain-like"/>
    <property type="match status" value="1"/>
</dbReference>
<keyword evidence="8 13" id="KW-0238">DNA-binding</keyword>
<evidence type="ECO:0000259" key="14">
    <source>
        <dbReference type="PROSITE" id="PS51192"/>
    </source>
</evidence>